<accession>A0ABV3JPX2</accession>
<evidence type="ECO:0000259" key="2">
    <source>
        <dbReference type="PROSITE" id="PS50263"/>
    </source>
</evidence>
<dbReference type="InterPro" id="IPR003010">
    <property type="entry name" value="C-N_Hydrolase"/>
</dbReference>
<dbReference type="Gene3D" id="3.60.110.10">
    <property type="entry name" value="Carbon-nitrogen hydrolase"/>
    <property type="match status" value="1"/>
</dbReference>
<dbReference type="SUPFAM" id="SSF56317">
    <property type="entry name" value="Carbon-nitrogen hydrolase"/>
    <property type="match status" value="1"/>
</dbReference>
<name>A0ABV3JPX2_STRON</name>
<dbReference type="RefSeq" id="WP_109281017.1">
    <property type="nucleotide sequence ID" value="NZ_JBFAUK010000001.1"/>
</dbReference>
<dbReference type="PANTHER" id="PTHR43674">
    <property type="entry name" value="NITRILASE C965.09-RELATED"/>
    <property type="match status" value="1"/>
</dbReference>
<evidence type="ECO:0000313" key="3">
    <source>
        <dbReference type="EMBL" id="MEV5504941.1"/>
    </source>
</evidence>
<comment type="caution">
    <text evidence="3">The sequence shown here is derived from an EMBL/GenBank/DDBJ whole genome shotgun (WGS) entry which is preliminary data.</text>
</comment>
<dbReference type="EMBL" id="JBFAUK010000001">
    <property type="protein sequence ID" value="MEV5504941.1"/>
    <property type="molecule type" value="Genomic_DNA"/>
</dbReference>
<sequence length="236" mass="24403">MIIAAAQFTARPLDIGVNVAVMSELLAEAAERGASLVVFPELAVSGYELDAIVAGQDRLTLEPDDPRLLPLREACRAAGVTAVVNCAGRGPVIQSLVYGPDGELLTRYLKRCVTDTERAAGFTGGTEDGRFTVDGVRVGLLICYDAHFPELTAAAVADNCSLVVASSLYGRGGGVEERAELFPRLAKEHGMPVLLANHVGPAGSYVGCGLSAVWGVDGSVLAEAPGEAPGLALAEI</sequence>
<organism evidence="3 4">
    <name type="scientific">Streptomyces orinoci</name>
    <name type="common">Streptoverticillium orinoci</name>
    <dbReference type="NCBI Taxonomy" id="67339"/>
    <lineage>
        <taxon>Bacteria</taxon>
        <taxon>Bacillati</taxon>
        <taxon>Actinomycetota</taxon>
        <taxon>Actinomycetes</taxon>
        <taxon>Kitasatosporales</taxon>
        <taxon>Streptomycetaceae</taxon>
        <taxon>Streptomyces</taxon>
    </lineage>
</organism>
<proteinExistence type="predicted"/>
<feature type="domain" description="CN hydrolase" evidence="2">
    <location>
        <begin position="1"/>
        <end position="236"/>
    </location>
</feature>
<evidence type="ECO:0000313" key="4">
    <source>
        <dbReference type="Proteomes" id="UP001552594"/>
    </source>
</evidence>
<evidence type="ECO:0000256" key="1">
    <source>
        <dbReference type="ARBA" id="ARBA00022801"/>
    </source>
</evidence>
<dbReference type="InterPro" id="IPR036526">
    <property type="entry name" value="C-N_Hydrolase_sf"/>
</dbReference>
<keyword evidence="1 3" id="KW-0378">Hydrolase</keyword>
<dbReference type="Pfam" id="PF00795">
    <property type="entry name" value="CN_hydrolase"/>
    <property type="match status" value="1"/>
</dbReference>
<reference evidence="3 4" key="1">
    <citation type="submission" date="2024-06" db="EMBL/GenBank/DDBJ databases">
        <title>The Natural Products Discovery Center: Release of the First 8490 Sequenced Strains for Exploring Actinobacteria Biosynthetic Diversity.</title>
        <authorList>
            <person name="Kalkreuter E."/>
            <person name="Kautsar S.A."/>
            <person name="Yang D."/>
            <person name="Bader C.D."/>
            <person name="Teijaro C.N."/>
            <person name="Fluegel L."/>
            <person name="Davis C.M."/>
            <person name="Simpson J.R."/>
            <person name="Lauterbach L."/>
            <person name="Steele A.D."/>
            <person name="Gui C."/>
            <person name="Meng S."/>
            <person name="Li G."/>
            <person name="Viehrig K."/>
            <person name="Ye F."/>
            <person name="Su P."/>
            <person name="Kiefer A.F."/>
            <person name="Nichols A."/>
            <person name="Cepeda A.J."/>
            <person name="Yan W."/>
            <person name="Fan B."/>
            <person name="Jiang Y."/>
            <person name="Adhikari A."/>
            <person name="Zheng C.-J."/>
            <person name="Schuster L."/>
            <person name="Cowan T.M."/>
            <person name="Smanski M.J."/>
            <person name="Chevrette M.G."/>
            <person name="De Carvalho L.P.S."/>
            <person name="Shen B."/>
        </authorList>
    </citation>
    <scope>NUCLEOTIDE SEQUENCE [LARGE SCALE GENOMIC DNA]</scope>
    <source>
        <strain evidence="3 4">NPDC052347</strain>
    </source>
</reference>
<dbReference type="GO" id="GO:0016787">
    <property type="term" value="F:hydrolase activity"/>
    <property type="evidence" value="ECO:0007669"/>
    <property type="project" value="UniProtKB-KW"/>
</dbReference>
<dbReference type="InterPro" id="IPR050345">
    <property type="entry name" value="Aliph_Amidase/BUP"/>
</dbReference>
<dbReference type="PANTHER" id="PTHR43674:SF2">
    <property type="entry name" value="BETA-UREIDOPROPIONASE"/>
    <property type="match status" value="1"/>
</dbReference>
<dbReference type="PROSITE" id="PS50263">
    <property type="entry name" value="CN_HYDROLASE"/>
    <property type="match status" value="1"/>
</dbReference>
<protein>
    <submittedName>
        <fullName evidence="3">Carbon-nitrogen hydrolase family protein</fullName>
    </submittedName>
</protein>
<dbReference type="Proteomes" id="UP001552594">
    <property type="component" value="Unassembled WGS sequence"/>
</dbReference>
<keyword evidence="4" id="KW-1185">Reference proteome</keyword>
<dbReference type="CDD" id="cd07197">
    <property type="entry name" value="nitrilase"/>
    <property type="match status" value="1"/>
</dbReference>
<gene>
    <name evidence="3" type="ORF">AB0L16_00450</name>
</gene>